<dbReference type="InterPro" id="IPR004711">
    <property type="entry name" value="Benzoate_Transporter"/>
</dbReference>
<dbReference type="NCBIfam" id="TIGR00843">
    <property type="entry name" value="benE"/>
    <property type="match status" value="1"/>
</dbReference>
<dbReference type="PANTHER" id="PTHR30199">
    <property type="entry name" value="MFS FAMILY TRANSPORTER, PREDICTED SUBSTRATE BENZOATE"/>
    <property type="match status" value="1"/>
</dbReference>
<proteinExistence type="predicted"/>
<feature type="transmembrane region" description="Helical" evidence="2">
    <location>
        <begin position="162"/>
        <end position="191"/>
    </location>
</feature>
<keyword evidence="2" id="KW-1133">Transmembrane helix</keyword>
<keyword evidence="2" id="KW-0812">Transmembrane</keyword>
<evidence type="ECO:0000313" key="4">
    <source>
        <dbReference type="Proteomes" id="UP001244552"/>
    </source>
</evidence>
<dbReference type="Pfam" id="PF03594">
    <property type="entry name" value="BenE"/>
    <property type="match status" value="1"/>
</dbReference>
<protein>
    <submittedName>
        <fullName evidence="3">Benzoate membrane transport protein</fullName>
    </submittedName>
</protein>
<dbReference type="RefSeq" id="WP_209989789.1">
    <property type="nucleotide sequence ID" value="NZ_JAGINO010000030.1"/>
</dbReference>
<gene>
    <name evidence="3" type="ORF">QO018_005601</name>
</gene>
<feature type="transmembrane region" description="Helical" evidence="2">
    <location>
        <begin position="318"/>
        <end position="341"/>
    </location>
</feature>
<keyword evidence="4" id="KW-1185">Reference proteome</keyword>
<dbReference type="EMBL" id="JAUSVU010000030">
    <property type="protein sequence ID" value="MDQ0536703.1"/>
    <property type="molecule type" value="Genomic_DNA"/>
</dbReference>
<evidence type="ECO:0000313" key="3">
    <source>
        <dbReference type="EMBL" id="MDQ0536703.1"/>
    </source>
</evidence>
<reference evidence="3 4" key="1">
    <citation type="submission" date="2023-07" db="EMBL/GenBank/DDBJ databases">
        <title>Genomic Encyclopedia of Type Strains, Phase IV (KMG-IV): sequencing the most valuable type-strain genomes for metagenomic binning, comparative biology and taxonomic classification.</title>
        <authorList>
            <person name="Goeker M."/>
        </authorList>
    </citation>
    <scope>NUCLEOTIDE SEQUENCE [LARGE SCALE GENOMIC DNA]</scope>
    <source>
        <strain evidence="3 4">DSM 19922</strain>
    </source>
</reference>
<evidence type="ECO:0000256" key="1">
    <source>
        <dbReference type="SAM" id="MobiDB-lite"/>
    </source>
</evidence>
<feature type="transmembrane region" description="Helical" evidence="2">
    <location>
        <begin position="72"/>
        <end position="92"/>
    </location>
</feature>
<accession>A0ABU0MU47</accession>
<feature type="transmembrane region" description="Helical" evidence="2">
    <location>
        <begin position="197"/>
        <end position="214"/>
    </location>
</feature>
<keyword evidence="2" id="KW-0472">Membrane</keyword>
<name>A0ABU0MU47_9PROT</name>
<sequence>MPGSSPLDRQHPAVPSPAATGTATGTASAATASGLSPSALATGLLVALVGYASSVAVVIQGLAAVGATTAEITSGLVAVGFSMGLSAIWLAWRQRQPISVAWTTPGMALLAATGPVAGGFPAAVGAFLTVAGLIMVAGLWKPLGRWIAAIPKPLASGMLAGLLLKLCLAPFVAMGQAPGLALLVLATWAVVGRFARLYAVPAAVAVALVAMALNPPVSGALPADPWPALAVVAPVFTWEALVGLALPLFVVTMASQNIPGLAVLATFGYTPRVPPAFLATGLASALTAPFGAPTVNLAAITAAMCAGPDADPRPERRWQAAVTGGVGYIVLAALAAVTATLVTRSPPILIEAVAGLALIGAFGGSLLAAVQAEEERIPALVTLLVTASGLSFFGVGSAFWGLLFGGAMHLLHRRRRTAA</sequence>
<feature type="transmembrane region" description="Helical" evidence="2">
    <location>
        <begin position="390"/>
        <end position="411"/>
    </location>
</feature>
<feature type="region of interest" description="Disordered" evidence="1">
    <location>
        <begin position="1"/>
        <end position="25"/>
    </location>
</feature>
<evidence type="ECO:0000256" key="2">
    <source>
        <dbReference type="SAM" id="Phobius"/>
    </source>
</evidence>
<feature type="transmembrane region" description="Helical" evidence="2">
    <location>
        <begin position="226"/>
        <end position="250"/>
    </location>
</feature>
<feature type="compositionally biased region" description="Low complexity" evidence="1">
    <location>
        <begin position="12"/>
        <end position="25"/>
    </location>
</feature>
<organism evidence="3 4">
    <name type="scientific">Azospirillum picis</name>
    <dbReference type="NCBI Taxonomy" id="488438"/>
    <lineage>
        <taxon>Bacteria</taxon>
        <taxon>Pseudomonadati</taxon>
        <taxon>Pseudomonadota</taxon>
        <taxon>Alphaproteobacteria</taxon>
        <taxon>Rhodospirillales</taxon>
        <taxon>Azospirillaceae</taxon>
        <taxon>Azospirillum</taxon>
    </lineage>
</organism>
<dbReference type="Proteomes" id="UP001244552">
    <property type="component" value="Unassembled WGS sequence"/>
</dbReference>
<feature type="transmembrane region" description="Helical" evidence="2">
    <location>
        <begin position="348"/>
        <end position="370"/>
    </location>
</feature>
<feature type="transmembrane region" description="Helical" evidence="2">
    <location>
        <begin position="44"/>
        <end position="66"/>
    </location>
</feature>
<comment type="caution">
    <text evidence="3">The sequence shown here is derived from an EMBL/GenBank/DDBJ whole genome shotgun (WGS) entry which is preliminary data.</text>
</comment>
<dbReference type="PANTHER" id="PTHR30199:SF0">
    <property type="entry name" value="INNER MEMBRANE PROTEIN YDCO"/>
    <property type="match status" value="1"/>
</dbReference>